<feature type="region of interest" description="Disordered" evidence="5">
    <location>
        <begin position="184"/>
        <end position="221"/>
    </location>
</feature>
<dbReference type="PANTHER" id="PTHR21681">
    <property type="entry name" value="EUKARYOTIC TRANSLATION INITIATION FACTOR 3 SUBUNIT J"/>
    <property type="match status" value="1"/>
</dbReference>
<dbReference type="FunFam" id="1.10.246.60:FF:000002">
    <property type="entry name" value="Eukaryotic translation initiation factor 3 subunit J"/>
    <property type="match status" value="1"/>
</dbReference>
<feature type="compositionally biased region" description="Basic residues" evidence="5">
    <location>
        <begin position="187"/>
        <end position="197"/>
    </location>
</feature>
<dbReference type="InterPro" id="IPR013906">
    <property type="entry name" value="eIF3j"/>
</dbReference>
<evidence type="ECO:0000256" key="2">
    <source>
        <dbReference type="ARBA" id="ARBA00022540"/>
    </source>
</evidence>
<evidence type="ECO:0000256" key="1">
    <source>
        <dbReference type="ARBA" id="ARBA00022490"/>
    </source>
</evidence>
<dbReference type="EMBL" id="GGEC01029211">
    <property type="protein sequence ID" value="MBX09695.1"/>
    <property type="molecule type" value="Transcribed_RNA"/>
</dbReference>
<dbReference type="GO" id="GO:0033290">
    <property type="term" value="C:eukaryotic 48S preinitiation complex"/>
    <property type="evidence" value="ECO:0007669"/>
    <property type="project" value="UniProtKB-UniRule"/>
</dbReference>
<protein>
    <recommendedName>
        <fullName evidence="4">Eukaryotic translation initiation factor 3 subunit J</fullName>
        <shortName evidence="4">eIF3j</shortName>
    </recommendedName>
</protein>
<evidence type="ECO:0000256" key="5">
    <source>
        <dbReference type="SAM" id="MobiDB-lite"/>
    </source>
</evidence>
<reference evidence="6" key="1">
    <citation type="submission" date="2018-02" db="EMBL/GenBank/DDBJ databases">
        <title>Rhizophora mucronata_Transcriptome.</title>
        <authorList>
            <person name="Meera S.P."/>
            <person name="Sreeshan A."/>
            <person name="Augustine A."/>
        </authorList>
    </citation>
    <scope>NUCLEOTIDE SEQUENCE</scope>
    <source>
        <tissue evidence="6">Leaf</tissue>
    </source>
</reference>
<sequence>MEDWEEDGIPSLLSKEQPKSKWDDEDVEESDVKESWEDEDQSDPEPVAKPPEKVTKKPVTKSTEKKGKTVEAAKEEPLDPVAEKLRHQRLVEEADYRFTAELFAKRGDEKTIDNFIPKSENDFMEYAELVSHKLRSYEKSFHYVGLLKAVMRLSMTTLKAADAKVVSSSVAAIANEKLKLEKEAAAGRKKAGGKKKQLHLDKPDDDLVADPYDPLDDYDFM</sequence>
<comment type="subcellular location">
    <subcellularLocation>
        <location evidence="4">Cytoplasm</location>
    </subcellularLocation>
</comment>
<organism evidence="6">
    <name type="scientific">Rhizophora mucronata</name>
    <name type="common">Asiatic mangrove</name>
    <dbReference type="NCBI Taxonomy" id="61149"/>
    <lineage>
        <taxon>Eukaryota</taxon>
        <taxon>Viridiplantae</taxon>
        <taxon>Streptophyta</taxon>
        <taxon>Embryophyta</taxon>
        <taxon>Tracheophyta</taxon>
        <taxon>Spermatophyta</taxon>
        <taxon>Magnoliopsida</taxon>
        <taxon>eudicotyledons</taxon>
        <taxon>Gunneridae</taxon>
        <taxon>Pentapetalae</taxon>
        <taxon>rosids</taxon>
        <taxon>fabids</taxon>
        <taxon>Malpighiales</taxon>
        <taxon>Rhizophoraceae</taxon>
        <taxon>Rhizophora</taxon>
    </lineage>
</organism>
<dbReference type="InterPro" id="IPR023194">
    <property type="entry name" value="eIF3-like_dom_sf"/>
</dbReference>
<dbReference type="GO" id="GO:0001732">
    <property type="term" value="P:formation of cytoplasmic translation initiation complex"/>
    <property type="evidence" value="ECO:0007669"/>
    <property type="project" value="UniProtKB-UniRule"/>
</dbReference>
<dbReference type="HAMAP" id="MF_03009">
    <property type="entry name" value="eIF3j"/>
    <property type="match status" value="1"/>
</dbReference>
<accession>A0A2P2KVE6</accession>
<keyword evidence="1 4" id="KW-0963">Cytoplasm</keyword>
<keyword evidence="2 4" id="KW-0396">Initiation factor</keyword>
<dbReference type="Pfam" id="PF08597">
    <property type="entry name" value="eIF3_subunit"/>
    <property type="match status" value="1"/>
</dbReference>
<dbReference type="PANTHER" id="PTHR21681:SF0">
    <property type="entry name" value="EUKARYOTIC TRANSLATION INITIATION FACTOR 3 SUBUNIT J"/>
    <property type="match status" value="1"/>
</dbReference>
<comment type="similarity">
    <text evidence="4">Belongs to the eIF-3 subunit J family.</text>
</comment>
<dbReference type="GO" id="GO:0005852">
    <property type="term" value="C:eukaryotic translation initiation factor 3 complex"/>
    <property type="evidence" value="ECO:0007669"/>
    <property type="project" value="UniProtKB-UniRule"/>
</dbReference>
<dbReference type="GO" id="GO:0003743">
    <property type="term" value="F:translation initiation factor activity"/>
    <property type="evidence" value="ECO:0007669"/>
    <property type="project" value="UniProtKB-UniRule"/>
</dbReference>
<keyword evidence="3 4" id="KW-0648">Protein biosynthesis</keyword>
<evidence type="ECO:0000256" key="4">
    <source>
        <dbReference type="HAMAP-Rule" id="MF_03009"/>
    </source>
</evidence>
<feature type="region of interest" description="Disordered" evidence="5">
    <location>
        <begin position="1"/>
        <end position="77"/>
    </location>
</feature>
<comment type="function">
    <text evidence="4">Component of the eukaryotic translation initiation factor 3 (eIF-3) complex, which is involved in protein synthesis of a specialized repertoire of mRNAs and, together with other initiation factors, stimulates binding of mRNA and methionyl-tRNAi to the 40S ribosome. The eIF-3 complex specifically targets and initiates translation of a subset of mRNAs involved in cell proliferation.</text>
</comment>
<dbReference type="Gene3D" id="1.10.246.60">
    <property type="entry name" value="Eukaryotic translation initiation factor 3 like domains"/>
    <property type="match status" value="1"/>
</dbReference>
<evidence type="ECO:0000256" key="3">
    <source>
        <dbReference type="ARBA" id="ARBA00022917"/>
    </source>
</evidence>
<proteinExistence type="inferred from homology"/>
<comment type="subunit">
    <text evidence="4">Component of the eukaryotic translation initiation factor 3 (eIF-3) complex.</text>
</comment>
<dbReference type="AlphaFoldDB" id="A0A2P2KVE6"/>
<evidence type="ECO:0000313" key="6">
    <source>
        <dbReference type="EMBL" id="MBX09695.1"/>
    </source>
</evidence>
<dbReference type="GO" id="GO:0016282">
    <property type="term" value="C:eukaryotic 43S preinitiation complex"/>
    <property type="evidence" value="ECO:0007669"/>
    <property type="project" value="UniProtKB-UniRule"/>
</dbReference>
<feature type="compositionally biased region" description="Basic and acidic residues" evidence="5">
    <location>
        <begin position="62"/>
        <end position="77"/>
    </location>
</feature>
<name>A0A2P2KVE6_RHIMU</name>
<feature type="compositionally biased region" description="Acidic residues" evidence="5">
    <location>
        <begin position="203"/>
        <end position="221"/>
    </location>
</feature>